<name>A0ABQ6FPR2_9CHLR</name>
<evidence type="ECO:0000313" key="2">
    <source>
        <dbReference type="Proteomes" id="UP001344906"/>
    </source>
</evidence>
<organism evidence="1 2">
    <name type="scientific">Dictyobacter halimunensis</name>
    <dbReference type="NCBI Taxonomy" id="3026934"/>
    <lineage>
        <taxon>Bacteria</taxon>
        <taxon>Bacillati</taxon>
        <taxon>Chloroflexota</taxon>
        <taxon>Ktedonobacteria</taxon>
        <taxon>Ktedonobacterales</taxon>
        <taxon>Dictyobacteraceae</taxon>
        <taxon>Dictyobacter</taxon>
    </lineage>
</organism>
<gene>
    <name evidence="1" type="ORF">KDH_25090</name>
</gene>
<dbReference type="Proteomes" id="UP001344906">
    <property type="component" value="Unassembled WGS sequence"/>
</dbReference>
<accession>A0ABQ6FPR2</accession>
<protein>
    <submittedName>
        <fullName evidence="1">Uncharacterized protein</fullName>
    </submittedName>
</protein>
<sequence length="112" mass="12575">MNGKVKFGEVFTGSVDVHPLRFLAPGLNVVRNTHLLKHLKRAVKNTKSTRGLTRTSFLVENAIGNSMSAEFIGERESNRTSTHNKHIDTFVCGHNSGPFLYFHRANYLAECM</sequence>
<proteinExistence type="predicted"/>
<dbReference type="EMBL" id="BSRI01000001">
    <property type="protein sequence ID" value="GLV55665.1"/>
    <property type="molecule type" value="Genomic_DNA"/>
</dbReference>
<keyword evidence="2" id="KW-1185">Reference proteome</keyword>
<evidence type="ECO:0000313" key="1">
    <source>
        <dbReference type="EMBL" id="GLV55665.1"/>
    </source>
</evidence>
<reference evidence="1 2" key="1">
    <citation type="submission" date="2023-02" db="EMBL/GenBank/DDBJ databases">
        <title>Dictyobacter halimunensis sp. nov., a new member of the class Ktedonobacteria from forest soil in a geothermal area.</title>
        <authorList>
            <person name="Rachmania M.K."/>
            <person name="Ningsih F."/>
            <person name="Sakai Y."/>
            <person name="Yabe S."/>
            <person name="Yokota A."/>
            <person name="Sjamsuridzal W."/>
        </authorList>
    </citation>
    <scope>NUCLEOTIDE SEQUENCE [LARGE SCALE GENOMIC DNA]</scope>
    <source>
        <strain evidence="1 2">S3.2.2.5</strain>
    </source>
</reference>
<comment type="caution">
    <text evidence="1">The sequence shown here is derived from an EMBL/GenBank/DDBJ whole genome shotgun (WGS) entry which is preliminary data.</text>
</comment>